<dbReference type="SMART" id="SM00320">
    <property type="entry name" value="WD40"/>
    <property type="match status" value="5"/>
</dbReference>
<feature type="transmembrane region" description="Helical" evidence="2">
    <location>
        <begin position="2397"/>
        <end position="2414"/>
    </location>
</feature>
<dbReference type="PROSITE" id="PS50294">
    <property type="entry name" value="WD_REPEATS_REGION"/>
    <property type="match status" value="1"/>
</dbReference>
<dbReference type="InterPro" id="IPR015943">
    <property type="entry name" value="WD40/YVTN_repeat-like_dom_sf"/>
</dbReference>
<dbReference type="InterPro" id="IPR011047">
    <property type="entry name" value="Quinoprotein_ADH-like_sf"/>
</dbReference>
<dbReference type="KEGG" id="tet:TTHERM_00476850"/>
<dbReference type="OrthoDB" id="756370at2759"/>
<dbReference type="SUPFAM" id="SSF50998">
    <property type="entry name" value="Quinoprotein alcohol dehydrogenase-like"/>
    <property type="match status" value="2"/>
</dbReference>
<evidence type="ECO:0000313" key="3">
    <source>
        <dbReference type="EMBL" id="EAR97147.2"/>
    </source>
</evidence>
<feature type="transmembrane region" description="Helical" evidence="2">
    <location>
        <begin position="2318"/>
        <end position="2342"/>
    </location>
</feature>
<dbReference type="Proteomes" id="UP000009168">
    <property type="component" value="Unassembled WGS sequence"/>
</dbReference>
<dbReference type="RefSeq" id="XP_001017392.2">
    <property type="nucleotide sequence ID" value="XM_001017392.2"/>
</dbReference>
<dbReference type="Gene3D" id="2.130.10.10">
    <property type="entry name" value="YVTN repeat-like/Quinoprotein amine dehydrogenase"/>
    <property type="match status" value="2"/>
</dbReference>
<dbReference type="PANTHER" id="PTHR11319:SF35">
    <property type="entry name" value="OUTER MEMBRANE PROTEIN PMPC-RELATED"/>
    <property type="match status" value="1"/>
</dbReference>
<dbReference type="InterPro" id="IPR001680">
    <property type="entry name" value="WD40_rpt"/>
</dbReference>
<proteinExistence type="predicted"/>
<keyword evidence="4" id="KW-1185">Reference proteome</keyword>
<dbReference type="PROSITE" id="PS50082">
    <property type="entry name" value="WD_REPEATS_2"/>
    <property type="match status" value="1"/>
</dbReference>
<feature type="transmembrane region" description="Helical" evidence="2">
    <location>
        <begin position="2118"/>
        <end position="2136"/>
    </location>
</feature>
<keyword evidence="2 3" id="KW-0812">Transmembrane</keyword>
<evidence type="ECO:0000256" key="1">
    <source>
        <dbReference type="PROSITE-ProRule" id="PRU00221"/>
    </source>
</evidence>
<organism evidence="3 4">
    <name type="scientific">Tetrahymena thermophila (strain SB210)</name>
    <dbReference type="NCBI Taxonomy" id="312017"/>
    <lineage>
        <taxon>Eukaryota</taxon>
        <taxon>Sar</taxon>
        <taxon>Alveolata</taxon>
        <taxon>Ciliophora</taxon>
        <taxon>Intramacronucleata</taxon>
        <taxon>Oligohymenophorea</taxon>
        <taxon>Hymenostomatida</taxon>
        <taxon>Tetrahymenina</taxon>
        <taxon>Tetrahymenidae</taxon>
        <taxon>Tetrahymena</taxon>
    </lineage>
</organism>
<feature type="transmembrane region" description="Helical" evidence="2">
    <location>
        <begin position="2453"/>
        <end position="2474"/>
    </location>
</feature>
<gene>
    <name evidence="3" type="ORF">TTHERM_00476850</name>
</gene>
<feature type="transmembrane region" description="Helical" evidence="2">
    <location>
        <begin position="2232"/>
        <end position="2254"/>
    </location>
</feature>
<sequence length="2674" mass="310443">MINTIIIQDQSNVEPIINSYLYLISISNQSSQIIIWDSNTGIIRASLKGHKFPIMQIHYIPTSQNIISFGSDGEVITWNYKNGQLLSTEVIFQGQILPKSPIDLKQNSIFTFGTYGDFYDNNFITLEYKTYLGHTQQVTQIFIIDQNILISFSEGDSMIIVWDRILSQIILNLYGGIKNFSSLPIQLFAKQNSYQQYFIQIVITNSLTMKTYLIPLQINFDNQKNIWSNQMLDQVLLTSDSSINSLYVDINNNLIFFVVNQQLNICRYDDTKNDLIINQQIQLSSILQISNQDNITQLIYNSNSILLISDLGQLFLIKYNPENPQAQIILNSIPLQIVLNTQIINGFMYLSKYDQLFVFGGQIVSYNIPKQNVNFVISSLQSPLPQQTQNLNRFDFSDISQIIVNTSDDGQIFIYDYFDGSFLNKITHPDYEYAPFPKATFISIVSDDNFCVSFSNQQIVCYSSYDYQVTSKFSVDEQINSQMFDSKLNLVIVTSLNTVYIFDLTANKLASQMNIKDQFYQTQIYRIFQTLTCYNQAGDAIILQYPILKIMYQANNSIYNPNNASLTIQDNLKLYEINIVCFQNGNVVIRDSTLKLIKTFQFQFSISRCGSDPNSLLLLGGSYDGTIFTQSIYDTQIFYSQKLLHFPIIGGMIDSVNNKAIFVVDYGSYGGGVLIGDTRSFKIEQTYNTQNLISYYNLDSYKNRMIIQDLNNLQISSYSISTYSIYQQQLAQNKDLRYSKVLLIQSQYLIVVISQIITIQKYISLDIFRQNNRHNSQPIDIIIDQDRYTIISISGDNTNNLQNIIISTYQNQTQTLMKIQNSNYQILPDVKLGRLILYGPTVQFINIQNGIKIQEIYGFDGNVQNIFILDDYILAYATLVLQSIDRSSMTIQFIGKSSFQIFKIVIIKNLAAMISDSNDFTIKIWDYTIGQFQIDITNTYYPQNIRNIYIDEDSDTIVVINVQNQIFTINPFLQNQEIIFWNYYSYIGNQGNYLPNNFQSQYGITIDDNLYFLSGDSNLWKMQNSSLIFVKQFQNIPTLLKLVGNVIVIGDTQFVYSLMNEQVIVSKLKIFPISFHPENDQFQPDAIQGLVFIISKINIIYQVQVNYQTSELIIKQNYTLFSQNSRISKIIVVKEFGHLIITDIKGRMFLIDYINQVLVSQLSDHQMPIRDIIINTQLQILISCSEEPNIIIYQYDQQSIIQSQVISSLQAPSQMLLNLEQNRLLVWEDKKQIITVLNIKENYQFQQFILAPGNNLVQLKAFKQINILAIFNQFQINFYNYDQLQYLFNFRNPSNINSIADLIYISDQIMLLLTQSSLLVLQFQNDTILVLQQYTMQNPIIVKASVYKSDPYLNIVGVSLQQAFNLTLVYGNQYNNKNLCYYQITDNGSQFNLLDRVNNLYQQINSYNLPIQYVKVGILLNNNAKFQFIDTSRIQNINIQIDYSAQYPFNEQNITSILLQQSDQFLQQKFIMENISVFTLPNTNYIFFQSTQIFIFKNQFYRDLQFRNVSLQLMQGNLAELDFQKFQNISFKAIYYSQADAYIYPSLLTIQNIQTGYLNNFLILNCSLEKASIYRFENIKSLYLYNIQIENIITEPSDQNLKYTIFYLANISNVYIKNVTLINKQGQEQLTLFYMQGIHNTYIQDLNVQNIQNVQIINYQNKFEDGDGIYYLKNDKIEIVNVNIQHSFSSSSELMYFQSDQIIIKNMTSDDVVCQSCYGSVINTFQSFIKLFDSFFSDNISLLGGSIFLSYCNKQSAFQNTNITKCQAEIGGALVLISCDLILQNSFIYNNEAYIGGGVRYQVQIPSFIRDINLKDKIFNNKAKIYGDNFASYPQSLKISFYDDQQTGLNSVQQNVSDLQNFQSGSQLKIQVQFIDEENQPLNLNQYFIQPSISNEIKSEIQSLSVGIASYSQNVILNGETVSFIKQYDQKSFSFKFTQLQVTGIPDSQGLISVYSPSIIVPNPQSSNFSNQSVIYSINIYFRECIEGEQYIKVLQGIYQCQTCPQGMYSLKKPDFDQKIYGQCQVCPSAASLCQNNTIILKNGYWRDSNSTDKIFSCYNNMDNCIGEDPQNINYCREGYVGPLCETCDFEGKIWGDKYQEYNNYYECQKCQNQAFRSSFQAFIFIFLILYILFCLEQMIRQNRRSAYIYYLRQMNIASFGVSEDQNMVTVYLKGMMHYMFISKVLSQKLTFSQISDNLGVLSLPSSGLKNNISCYEFLFHFNLGFYMIRNLITIFIFPLLLIIIIQIISQLVAKLFHYCNYDGFIGLKYMHSCIIIFTLFQPNAVLDIVQFVSCRQIGNNLYIVDYLSKECYTTEHLQFILIFNLPMLLLWGFILPLVILAQMKKYRNNLQGILPTLRYGFFYKEYKLNNYYWEFIKFYIKTAISIIDSFFRDQQVVKYSLVSFIIIIYLAFLKSQNPYKNQYVNKHDQIAHLILLINLTIGNISNSNSYQLLVAICLNLISFLHYLLILSYLRHILQEYTKQLAIKILQLFPSLIQKFQSLQTFVKRSKNLIQVFLNWKKVKRAIFRFVKNNNQIQSLTQIQNNNQNSEFSISKKEMNKNNTNEQISFNQFSGIHQKFFSSVNFLKQTSATYFQRKKTLKLNNFDSPTLFLNKSKHIINNTNTSTDQNNIENINQIDNLDFNIDQENQVQENQLENYNFDLIKKCNKNFKQK</sequence>
<evidence type="ECO:0000256" key="2">
    <source>
        <dbReference type="SAM" id="Phobius"/>
    </source>
</evidence>
<reference evidence="4" key="1">
    <citation type="journal article" date="2006" name="PLoS Biol.">
        <title>Macronuclear genome sequence of the ciliate Tetrahymena thermophila, a model eukaryote.</title>
        <authorList>
            <person name="Eisen J.A."/>
            <person name="Coyne R.S."/>
            <person name="Wu M."/>
            <person name="Wu D."/>
            <person name="Thiagarajan M."/>
            <person name="Wortman J.R."/>
            <person name="Badger J.H."/>
            <person name="Ren Q."/>
            <person name="Amedeo P."/>
            <person name="Jones K.M."/>
            <person name="Tallon L.J."/>
            <person name="Delcher A.L."/>
            <person name="Salzberg S.L."/>
            <person name="Silva J.C."/>
            <person name="Haas B.J."/>
            <person name="Majoros W.H."/>
            <person name="Farzad M."/>
            <person name="Carlton J.M."/>
            <person name="Smith R.K. Jr."/>
            <person name="Garg J."/>
            <person name="Pearlman R.E."/>
            <person name="Karrer K.M."/>
            <person name="Sun L."/>
            <person name="Manning G."/>
            <person name="Elde N.C."/>
            <person name="Turkewitz A.P."/>
            <person name="Asai D.J."/>
            <person name="Wilkes D.E."/>
            <person name="Wang Y."/>
            <person name="Cai H."/>
            <person name="Collins K."/>
            <person name="Stewart B.A."/>
            <person name="Lee S.R."/>
            <person name="Wilamowska K."/>
            <person name="Weinberg Z."/>
            <person name="Ruzzo W.L."/>
            <person name="Wloga D."/>
            <person name="Gaertig J."/>
            <person name="Frankel J."/>
            <person name="Tsao C.-C."/>
            <person name="Gorovsky M.A."/>
            <person name="Keeling P.J."/>
            <person name="Waller R.F."/>
            <person name="Patron N.J."/>
            <person name="Cherry J.M."/>
            <person name="Stover N.A."/>
            <person name="Krieger C.J."/>
            <person name="del Toro C."/>
            <person name="Ryder H.F."/>
            <person name="Williamson S.C."/>
            <person name="Barbeau R.A."/>
            <person name="Hamilton E.P."/>
            <person name="Orias E."/>
        </authorList>
    </citation>
    <scope>NUCLEOTIDE SEQUENCE [LARGE SCALE GENOMIC DNA]</scope>
    <source>
        <strain evidence="4">SB210</strain>
    </source>
</reference>
<dbReference type="GeneID" id="7832512"/>
<accession>I7M1L9</accession>
<dbReference type="SUPFAM" id="SSF101908">
    <property type="entry name" value="Putative isomerase YbhE"/>
    <property type="match status" value="1"/>
</dbReference>
<name>I7M1L9_TETTS</name>
<dbReference type="SUPFAM" id="SSF63825">
    <property type="entry name" value="YWTD domain"/>
    <property type="match status" value="1"/>
</dbReference>
<keyword evidence="2" id="KW-0472">Membrane</keyword>
<dbReference type="PANTHER" id="PTHR11319">
    <property type="entry name" value="G PROTEIN-COUPLED RECEPTOR-RELATED"/>
    <property type="match status" value="1"/>
</dbReference>
<feature type="repeat" description="WD" evidence="1">
    <location>
        <begin position="47"/>
        <end position="88"/>
    </location>
</feature>
<keyword evidence="1" id="KW-0853">WD repeat</keyword>
<dbReference type="InParanoid" id="I7M1L9"/>
<keyword evidence="2" id="KW-1133">Transmembrane helix</keyword>
<protein>
    <submittedName>
        <fullName evidence="3">Transmembrane protein, putative</fullName>
    </submittedName>
</protein>
<dbReference type="EMBL" id="GG662667">
    <property type="protein sequence ID" value="EAR97147.2"/>
    <property type="molecule type" value="Genomic_DNA"/>
</dbReference>
<evidence type="ECO:0000313" key="4">
    <source>
        <dbReference type="Proteomes" id="UP000009168"/>
    </source>
</evidence>